<proteinExistence type="predicted"/>
<keyword evidence="2 4" id="KW-0067">ATP-binding</keyword>
<evidence type="ECO:0000313" key="5">
    <source>
        <dbReference type="Proteomes" id="UP000269097"/>
    </source>
</evidence>
<organism evidence="4 5">
    <name type="scientific">Cohnella candidum</name>
    <dbReference type="NCBI Taxonomy" id="2674991"/>
    <lineage>
        <taxon>Bacteria</taxon>
        <taxon>Bacillati</taxon>
        <taxon>Bacillota</taxon>
        <taxon>Bacilli</taxon>
        <taxon>Bacillales</taxon>
        <taxon>Paenibacillaceae</taxon>
        <taxon>Cohnella</taxon>
    </lineage>
</organism>
<keyword evidence="1" id="KW-0547">Nucleotide-binding</keyword>
<dbReference type="PROSITE" id="PS50893">
    <property type="entry name" value="ABC_TRANSPORTER_2"/>
    <property type="match status" value="1"/>
</dbReference>
<sequence>MREVIRMTNVSKKYGKQAALQDISLSVPIGKIIGIVGGNGSGKSTLLKLMSGLSLPTSGSVTVNGETASRRIGRVVSYSSDAGSFYPIFTVREALRFQASQFADFNLAKADEIIKLMKLDPHMKIKALSKGNRGRLQIVLTLAREVPYILMDEPLSGLDPMVRESIVKGIISYVDLQSQSLIMTSHEVTEIETLIDGFIALKDGSLLRMADMEDLHESEALSLADWMKKSYV</sequence>
<evidence type="ECO:0000313" key="4">
    <source>
        <dbReference type="EMBL" id="AYQ74421.1"/>
    </source>
</evidence>
<feature type="domain" description="ABC transporter" evidence="3">
    <location>
        <begin position="5"/>
        <end position="228"/>
    </location>
</feature>
<evidence type="ECO:0000259" key="3">
    <source>
        <dbReference type="PROSITE" id="PS50893"/>
    </source>
</evidence>
<dbReference type="PANTHER" id="PTHR43158">
    <property type="entry name" value="SKFA PEPTIDE EXPORT ATP-BINDING PROTEIN SKFE"/>
    <property type="match status" value="1"/>
</dbReference>
<dbReference type="Proteomes" id="UP000269097">
    <property type="component" value="Chromosome"/>
</dbReference>
<accession>A0A3G3K2L7</accession>
<reference evidence="4 5" key="1">
    <citation type="submission" date="2018-10" db="EMBL/GenBank/DDBJ databases">
        <title>Genome Sequence of Cohnella sp.</title>
        <authorList>
            <person name="Srinivasan S."/>
            <person name="Kim M.K."/>
        </authorList>
    </citation>
    <scope>NUCLEOTIDE SEQUENCE [LARGE SCALE GENOMIC DNA]</scope>
    <source>
        <strain evidence="4 5">18JY8-7</strain>
    </source>
</reference>
<evidence type="ECO:0000256" key="1">
    <source>
        <dbReference type="ARBA" id="ARBA00022741"/>
    </source>
</evidence>
<dbReference type="Pfam" id="PF00005">
    <property type="entry name" value="ABC_tran"/>
    <property type="match status" value="1"/>
</dbReference>
<dbReference type="PANTHER" id="PTHR43158:SF1">
    <property type="entry name" value="ABC TRANSPORTER, ATP-BINDING PROTEIN"/>
    <property type="match status" value="1"/>
</dbReference>
<dbReference type="Gene3D" id="3.40.50.300">
    <property type="entry name" value="P-loop containing nucleotide triphosphate hydrolases"/>
    <property type="match status" value="1"/>
</dbReference>
<dbReference type="AlphaFoldDB" id="A0A3G3K2L7"/>
<dbReference type="GO" id="GO:0016887">
    <property type="term" value="F:ATP hydrolysis activity"/>
    <property type="evidence" value="ECO:0007669"/>
    <property type="project" value="InterPro"/>
</dbReference>
<name>A0A3G3K2L7_9BACL</name>
<dbReference type="InterPro" id="IPR003593">
    <property type="entry name" value="AAA+_ATPase"/>
</dbReference>
<keyword evidence="5" id="KW-1185">Reference proteome</keyword>
<dbReference type="KEGG" id="coh:EAV92_18710"/>
<dbReference type="SUPFAM" id="SSF52540">
    <property type="entry name" value="P-loop containing nucleoside triphosphate hydrolases"/>
    <property type="match status" value="1"/>
</dbReference>
<dbReference type="InterPro" id="IPR027417">
    <property type="entry name" value="P-loop_NTPase"/>
</dbReference>
<dbReference type="SMART" id="SM00382">
    <property type="entry name" value="AAA"/>
    <property type="match status" value="1"/>
</dbReference>
<gene>
    <name evidence="4" type="ORF">EAV92_18710</name>
</gene>
<dbReference type="InterPro" id="IPR003439">
    <property type="entry name" value="ABC_transporter-like_ATP-bd"/>
</dbReference>
<evidence type="ECO:0000256" key="2">
    <source>
        <dbReference type="ARBA" id="ARBA00022840"/>
    </source>
</evidence>
<protein>
    <submittedName>
        <fullName evidence="4">ABC transporter ATP-binding protein</fullName>
    </submittedName>
</protein>
<dbReference type="GO" id="GO:0005524">
    <property type="term" value="F:ATP binding"/>
    <property type="evidence" value="ECO:0007669"/>
    <property type="project" value="UniProtKB-KW"/>
</dbReference>
<dbReference type="EMBL" id="CP033433">
    <property type="protein sequence ID" value="AYQ74421.1"/>
    <property type="molecule type" value="Genomic_DNA"/>
</dbReference>